<dbReference type="Proteomes" id="UP000008068">
    <property type="component" value="Unassembled WGS sequence"/>
</dbReference>
<sequence>MSKSDTSHDCCVLGYWKDYEYTRQAHKDREQKKRQNKAFSVAANEPEIKKQKVNEVPTPPVKYQKQHANAPDDEKLQLNSHSSKDEQLYGHARHSVFSKNDFENELQSDAYDVDSLAPPQVATPPNVAVEANERQVYPDSVVNQPSAPVNLNAVSPSSCSSEISQLNEQLE</sequence>
<proteinExistence type="predicted"/>
<feature type="region of interest" description="Disordered" evidence="1">
    <location>
        <begin position="148"/>
        <end position="171"/>
    </location>
</feature>
<dbReference type="HOGENOM" id="CLU_1564286_0_0_1"/>
<keyword evidence="3" id="KW-1185">Reference proteome</keyword>
<organism evidence="3">
    <name type="scientific">Caenorhabditis brenneri</name>
    <name type="common">Nematode worm</name>
    <dbReference type="NCBI Taxonomy" id="135651"/>
    <lineage>
        <taxon>Eukaryota</taxon>
        <taxon>Metazoa</taxon>
        <taxon>Ecdysozoa</taxon>
        <taxon>Nematoda</taxon>
        <taxon>Chromadorea</taxon>
        <taxon>Rhabditida</taxon>
        <taxon>Rhabditina</taxon>
        <taxon>Rhabditomorpha</taxon>
        <taxon>Rhabditoidea</taxon>
        <taxon>Rhabditidae</taxon>
        <taxon>Peloderinae</taxon>
        <taxon>Caenorhabditis</taxon>
    </lineage>
</organism>
<accession>G0NCY4</accession>
<evidence type="ECO:0000313" key="3">
    <source>
        <dbReference type="Proteomes" id="UP000008068"/>
    </source>
</evidence>
<evidence type="ECO:0000313" key="2">
    <source>
        <dbReference type="EMBL" id="EGT57751.1"/>
    </source>
</evidence>
<name>G0NCY4_CAEBE</name>
<dbReference type="AlphaFoldDB" id="G0NCY4"/>
<dbReference type="InParanoid" id="G0NCY4"/>
<evidence type="ECO:0000256" key="1">
    <source>
        <dbReference type="SAM" id="MobiDB-lite"/>
    </source>
</evidence>
<reference evidence="3" key="1">
    <citation type="submission" date="2011-07" db="EMBL/GenBank/DDBJ databases">
        <authorList>
            <consortium name="Caenorhabditis brenneri Sequencing and Analysis Consortium"/>
            <person name="Wilson R.K."/>
        </authorList>
    </citation>
    <scope>NUCLEOTIDE SEQUENCE [LARGE SCALE GENOMIC DNA]</scope>
    <source>
        <strain evidence="3">PB2801</strain>
    </source>
</reference>
<dbReference type="EMBL" id="GL379865">
    <property type="protein sequence ID" value="EGT57751.1"/>
    <property type="molecule type" value="Genomic_DNA"/>
</dbReference>
<protein>
    <submittedName>
        <fullName evidence="2">Uncharacterized protein</fullName>
    </submittedName>
</protein>
<feature type="region of interest" description="Disordered" evidence="1">
    <location>
        <begin position="25"/>
        <end position="92"/>
    </location>
</feature>
<feature type="compositionally biased region" description="Basic and acidic residues" evidence="1">
    <location>
        <begin position="70"/>
        <end position="88"/>
    </location>
</feature>
<gene>
    <name evidence="2" type="ORF">CAEBREN_13595</name>
</gene>